<accession>A0A5A7QB30</accession>
<evidence type="ECO:0000313" key="1">
    <source>
        <dbReference type="EMBL" id="GER42443.1"/>
    </source>
</evidence>
<evidence type="ECO:0000313" key="2">
    <source>
        <dbReference type="Proteomes" id="UP000325081"/>
    </source>
</evidence>
<organism evidence="1 2">
    <name type="scientific">Striga asiatica</name>
    <name type="common">Asiatic witchweed</name>
    <name type="synonym">Buchnera asiatica</name>
    <dbReference type="NCBI Taxonomy" id="4170"/>
    <lineage>
        <taxon>Eukaryota</taxon>
        <taxon>Viridiplantae</taxon>
        <taxon>Streptophyta</taxon>
        <taxon>Embryophyta</taxon>
        <taxon>Tracheophyta</taxon>
        <taxon>Spermatophyta</taxon>
        <taxon>Magnoliopsida</taxon>
        <taxon>eudicotyledons</taxon>
        <taxon>Gunneridae</taxon>
        <taxon>Pentapetalae</taxon>
        <taxon>asterids</taxon>
        <taxon>lamiids</taxon>
        <taxon>Lamiales</taxon>
        <taxon>Orobanchaceae</taxon>
        <taxon>Buchnereae</taxon>
        <taxon>Striga</taxon>
    </lineage>
</organism>
<dbReference type="OrthoDB" id="1936908at2759"/>
<reference evidence="1" key="1">
    <citation type="journal article" date="2019" name="Curr. Biol.">
        <title>Genome Sequence of Striga asiatica Provides Insight into the Evolution of Plant Parasitism.</title>
        <authorList>
            <person name="Yoshida S."/>
            <person name="Kim S."/>
            <person name="Wafula E.K."/>
            <person name="Tanskanen J."/>
            <person name="Kim Y."/>
            <person name="Honaas L."/>
            <person name="Yang Z."/>
            <person name="Spallek T."/>
            <person name="Conn C.E."/>
            <person name="Ichihashi Y."/>
            <person name="Cheong K."/>
            <person name="Cui S."/>
            <person name="Der J.P."/>
            <person name="Gundlach H."/>
            <person name="Jiao Y."/>
            <person name="Hori C."/>
            <person name="Ishida J.K."/>
            <person name="Kasahara H."/>
            <person name="Kiba T."/>
            <person name="Kim M."/>
            <person name="Koo N."/>
            <person name="Laohavisit A."/>
            <person name="Lee Y."/>
            <person name="Lumba S."/>
            <person name="Mccourt P."/>
            <person name="Mortimer J.C."/>
            <person name="Mutuku J.M."/>
            <person name="Nomura T."/>
            <person name="Sasaki-sekimoto Y."/>
            <person name="Seto Y."/>
            <person name="Wang Y."/>
            <person name="Wakatake T."/>
            <person name="Sakakibara H."/>
            <person name="Demura T."/>
            <person name="Yamaguchi S."/>
            <person name="Yoneyama K."/>
            <person name="Manabe R."/>
            <person name="Nelson D.C."/>
            <person name="Schulman A.H."/>
            <person name="Timko M.P."/>
            <person name="Depamphilis C.W."/>
            <person name="Choi D."/>
            <person name="Shirasu K."/>
        </authorList>
    </citation>
    <scope>NUCLEOTIDE SEQUENCE [LARGE SCALE GENOMIC DNA]</scope>
    <source>
        <strain evidence="1">UVA1</strain>
    </source>
</reference>
<name>A0A5A7QB30_STRAF</name>
<dbReference type="AlphaFoldDB" id="A0A5A7QB30"/>
<comment type="caution">
    <text evidence="1">The sequence shown here is derived from an EMBL/GenBank/DDBJ whole genome shotgun (WGS) entry which is preliminary data.</text>
</comment>
<keyword evidence="2" id="KW-1185">Reference proteome</keyword>
<proteinExistence type="predicted"/>
<gene>
    <name evidence="1" type="ORF">STAS_19231</name>
</gene>
<protein>
    <submittedName>
        <fullName evidence="1">Sucrose synthase 1</fullName>
    </submittedName>
</protein>
<dbReference type="Proteomes" id="UP000325081">
    <property type="component" value="Unassembled WGS sequence"/>
</dbReference>
<dbReference type="EMBL" id="BKCP01006339">
    <property type="protein sequence ID" value="GER42443.1"/>
    <property type="molecule type" value="Genomic_DNA"/>
</dbReference>
<sequence>MAPLEIANTHSKTTATTTTLMHTQPTRMRMGISRSGDLEEAEKWIKYSKNNLRLMHVPEHDLPSSLETRIDNGKGVQPGTILQHYFPNTLKCRKMTEFHSLVQTSGMSVIEYTNQFNAMGAPSIMADDAMKMVWFEENRTGNPEREIHC</sequence>